<name>A0A367F351_9ACTN</name>
<evidence type="ECO:0000313" key="9">
    <source>
        <dbReference type="Proteomes" id="UP000252914"/>
    </source>
</evidence>
<dbReference type="Gene3D" id="3.40.640.10">
    <property type="entry name" value="Type I PLP-dependent aspartate aminotransferase-like (Major domain)"/>
    <property type="match status" value="1"/>
</dbReference>
<dbReference type="PRINTS" id="PR00800">
    <property type="entry name" value="YHDCRBOXLASE"/>
</dbReference>
<comment type="caution">
    <text evidence="8">The sequence shown here is derived from an EMBL/GenBank/DDBJ whole genome shotgun (WGS) entry which is preliminary data.</text>
</comment>
<dbReference type="GO" id="GO:0008483">
    <property type="term" value="F:transaminase activity"/>
    <property type="evidence" value="ECO:0007669"/>
    <property type="project" value="UniProtKB-KW"/>
</dbReference>
<evidence type="ECO:0000256" key="7">
    <source>
        <dbReference type="RuleBase" id="RU000382"/>
    </source>
</evidence>
<evidence type="ECO:0000256" key="4">
    <source>
        <dbReference type="ARBA" id="ARBA00022898"/>
    </source>
</evidence>
<keyword evidence="5 7" id="KW-0456">Lyase</keyword>
<dbReference type="InterPro" id="IPR015424">
    <property type="entry name" value="PyrdxlP-dep_Trfase"/>
</dbReference>
<dbReference type="Gene3D" id="1.20.1340.10">
    <property type="entry name" value="dopa decarboxylase, N-terminal domain"/>
    <property type="match status" value="1"/>
</dbReference>
<evidence type="ECO:0000256" key="6">
    <source>
        <dbReference type="PIRSR" id="PIRSR602129-50"/>
    </source>
</evidence>
<feature type="modified residue" description="N6-(pyridoxal phosphate)lysine" evidence="6">
    <location>
        <position position="339"/>
    </location>
</feature>
<organism evidence="8 9">
    <name type="scientific">Streptomyces diacarni</name>
    <dbReference type="NCBI Taxonomy" id="2800381"/>
    <lineage>
        <taxon>Bacteria</taxon>
        <taxon>Bacillati</taxon>
        <taxon>Actinomycetota</taxon>
        <taxon>Actinomycetes</taxon>
        <taxon>Kitasatosporales</taxon>
        <taxon>Streptomycetaceae</taxon>
        <taxon>Streptomyces</taxon>
    </lineage>
</organism>
<keyword evidence="4 6" id="KW-0663">Pyridoxal phosphate</keyword>
<dbReference type="InterPro" id="IPR010977">
    <property type="entry name" value="Aromatic_deC"/>
</dbReference>
<dbReference type="AlphaFoldDB" id="A0A367F351"/>
<keyword evidence="3" id="KW-0210">Decarboxylase</keyword>
<dbReference type="GO" id="GO:0005737">
    <property type="term" value="C:cytoplasm"/>
    <property type="evidence" value="ECO:0007669"/>
    <property type="project" value="TreeGrafter"/>
</dbReference>
<dbReference type="GO" id="GO:0004058">
    <property type="term" value="F:aromatic-L-amino-acid decarboxylase activity"/>
    <property type="evidence" value="ECO:0007669"/>
    <property type="project" value="UniProtKB-ARBA"/>
</dbReference>
<comment type="cofactor">
    <cofactor evidence="1 6 7">
        <name>pyridoxal 5'-phosphate</name>
        <dbReference type="ChEBI" id="CHEBI:597326"/>
    </cofactor>
</comment>
<evidence type="ECO:0000256" key="2">
    <source>
        <dbReference type="ARBA" id="ARBA00009533"/>
    </source>
</evidence>
<dbReference type="PANTHER" id="PTHR11999:SF70">
    <property type="entry name" value="MIP05841P"/>
    <property type="match status" value="1"/>
</dbReference>
<dbReference type="GO" id="GO:0019752">
    <property type="term" value="P:carboxylic acid metabolic process"/>
    <property type="evidence" value="ECO:0007669"/>
    <property type="project" value="InterPro"/>
</dbReference>
<dbReference type="GO" id="GO:0030170">
    <property type="term" value="F:pyridoxal phosphate binding"/>
    <property type="evidence" value="ECO:0007669"/>
    <property type="project" value="InterPro"/>
</dbReference>
<evidence type="ECO:0000256" key="3">
    <source>
        <dbReference type="ARBA" id="ARBA00022793"/>
    </source>
</evidence>
<dbReference type="SUPFAM" id="SSF53383">
    <property type="entry name" value="PLP-dependent transferases"/>
    <property type="match status" value="1"/>
</dbReference>
<comment type="similarity">
    <text evidence="2 7">Belongs to the group II decarboxylase family.</text>
</comment>
<accession>A0A367F351</accession>
<proteinExistence type="inferred from homology"/>
<sequence length="536" mass="59125">MRSPYGNGRKAPVVSARTPTADPSVFLNWRKRVSDPVGLYGDWDPQDLEENGRALLARIRNHLENIRDVPVAPDIDARQLQDLIDEPLPDSPTGFEDMLEDTWQRVVPYLTLWHHPSFHAYFSTSSSGPAILADALISTFNVNAHVWKSAPAAAAVERTVLGWMAQMVGYPEDADGVLVNGASLATLYALTAARDSSLGALRIRERGLAGQNAPTLRVYASDQAHNSVDKAAIALGIGTDNVVRLPADGNQRLQPSVLDAAINDDLRHGRHPVAVVATVGTTSTGAVDPVEEIAEVCRAHGLWLHVDAAYGGFWRLVEDIRPDIAPLESADSVVVNPHKVLFSSLEVTALYCKRKDALANTFRLVPEYLRTDPEESAVDYMNHSLQLGRQFRALKLWWIIRSFGRSGLAARLTRSVQMAETLRTRANAHPDWTVAASSVLPLVCLRYEPVSGFPESEGPESRRQFHDRLNASIRDAVSRSGETYLSHAVIPAGYVLRISIGNIQTRPEDIERLWELLKKTAQACHRNLLESEHLVP</sequence>
<dbReference type="EMBL" id="QOIN01000039">
    <property type="protein sequence ID" value="RCG24776.1"/>
    <property type="molecule type" value="Genomic_DNA"/>
</dbReference>
<protein>
    <submittedName>
        <fullName evidence="8">Aminotransferase class V-fold PLP-dependent enzyme</fullName>
    </submittedName>
</protein>
<evidence type="ECO:0000256" key="5">
    <source>
        <dbReference type="ARBA" id="ARBA00023239"/>
    </source>
</evidence>
<dbReference type="InterPro" id="IPR015421">
    <property type="entry name" value="PyrdxlP-dep_Trfase_major"/>
</dbReference>
<dbReference type="InterPro" id="IPR002129">
    <property type="entry name" value="PyrdxlP-dep_de-COase"/>
</dbReference>
<dbReference type="GO" id="GO:0006520">
    <property type="term" value="P:amino acid metabolic process"/>
    <property type="evidence" value="ECO:0007669"/>
    <property type="project" value="InterPro"/>
</dbReference>
<dbReference type="PANTHER" id="PTHR11999">
    <property type="entry name" value="GROUP II PYRIDOXAL-5-PHOSPHATE DECARBOXYLASE"/>
    <property type="match status" value="1"/>
</dbReference>
<dbReference type="Proteomes" id="UP000252914">
    <property type="component" value="Unassembled WGS sequence"/>
</dbReference>
<evidence type="ECO:0000313" key="8">
    <source>
        <dbReference type="EMBL" id="RCG24776.1"/>
    </source>
</evidence>
<reference evidence="8 9" key="1">
    <citation type="submission" date="2018-06" db="EMBL/GenBank/DDBJ databases">
        <title>Streptomyces reniochalinae sp. nov. and Streptomyces diacarnus sp. nov. from marine sponges.</title>
        <authorList>
            <person name="Li L."/>
        </authorList>
    </citation>
    <scope>NUCLEOTIDE SEQUENCE [LARGE SCALE GENOMIC DNA]</scope>
    <source>
        <strain evidence="8 9">LHW51701</strain>
    </source>
</reference>
<keyword evidence="8" id="KW-0808">Transferase</keyword>
<dbReference type="Pfam" id="PF00282">
    <property type="entry name" value="Pyridoxal_deC"/>
    <property type="match status" value="1"/>
</dbReference>
<gene>
    <name evidence="8" type="ORF">DTL70_10610</name>
</gene>
<dbReference type="InterPro" id="IPR015422">
    <property type="entry name" value="PyrdxlP-dep_Trfase_small"/>
</dbReference>
<dbReference type="Gene3D" id="3.90.1150.10">
    <property type="entry name" value="Aspartate Aminotransferase, domain 1"/>
    <property type="match status" value="1"/>
</dbReference>
<keyword evidence="9" id="KW-1185">Reference proteome</keyword>
<evidence type="ECO:0000256" key="1">
    <source>
        <dbReference type="ARBA" id="ARBA00001933"/>
    </source>
</evidence>
<keyword evidence="8" id="KW-0032">Aminotransferase</keyword>